<keyword evidence="5" id="KW-0648">Protein biosynthesis</keyword>
<protein>
    <recommendedName>
        <fullName evidence="7">Aminoacyl-transfer RNA synthetases class-II family profile domain-containing protein</fullName>
    </recommendedName>
</protein>
<dbReference type="GO" id="GO:0004815">
    <property type="term" value="F:aspartate-tRNA ligase activity"/>
    <property type="evidence" value="ECO:0007669"/>
    <property type="project" value="TreeGrafter"/>
</dbReference>
<dbReference type="InterPro" id="IPR004115">
    <property type="entry name" value="GAD-like_sf"/>
</dbReference>
<keyword evidence="6" id="KW-0030">Aminoacyl-tRNA synthetase</keyword>
<dbReference type="Gene3D" id="3.30.1360.30">
    <property type="entry name" value="GAD-like domain"/>
    <property type="match status" value="1"/>
</dbReference>
<comment type="similarity">
    <text evidence="1">Belongs to the class-II aminoacyl-tRNA synthetase family. Type 1 subfamily.</text>
</comment>
<dbReference type="NCBIfam" id="TIGR00459">
    <property type="entry name" value="aspS_bact"/>
    <property type="match status" value="1"/>
</dbReference>
<dbReference type="Gene3D" id="3.30.930.10">
    <property type="entry name" value="Bira Bifunctional Protein, Domain 2"/>
    <property type="match status" value="1"/>
</dbReference>
<dbReference type="HAMAP" id="MF_00044">
    <property type="entry name" value="Asp_tRNA_synth_type1"/>
    <property type="match status" value="1"/>
</dbReference>
<dbReference type="SUPFAM" id="SSF55681">
    <property type="entry name" value="Class II aaRS and biotin synthetases"/>
    <property type="match status" value="1"/>
</dbReference>
<feature type="domain" description="Aminoacyl-transfer RNA synthetases class-II family profile" evidence="7">
    <location>
        <begin position="73"/>
        <end position="487"/>
    </location>
</feature>
<evidence type="ECO:0000256" key="2">
    <source>
        <dbReference type="ARBA" id="ARBA00022598"/>
    </source>
</evidence>
<name>A0AAW2H6Z7_9NEOP</name>
<evidence type="ECO:0000256" key="4">
    <source>
        <dbReference type="ARBA" id="ARBA00022840"/>
    </source>
</evidence>
<dbReference type="PANTHER" id="PTHR22594">
    <property type="entry name" value="ASPARTYL/LYSYL-TRNA SYNTHETASE"/>
    <property type="match status" value="1"/>
</dbReference>
<dbReference type="InterPro" id="IPR004524">
    <property type="entry name" value="Asp-tRNA-ligase_1"/>
</dbReference>
<evidence type="ECO:0000256" key="3">
    <source>
        <dbReference type="ARBA" id="ARBA00022741"/>
    </source>
</evidence>
<dbReference type="NCBIfam" id="NF001750">
    <property type="entry name" value="PRK00476.1"/>
    <property type="match status" value="1"/>
</dbReference>
<gene>
    <name evidence="8" type="ORF">PYX00_010957</name>
</gene>
<dbReference type="InterPro" id="IPR029351">
    <property type="entry name" value="GAD_dom"/>
</dbReference>
<dbReference type="EMBL" id="JARGDH010000022">
    <property type="protein sequence ID" value="KAL0265498.1"/>
    <property type="molecule type" value="Genomic_DNA"/>
</dbReference>
<dbReference type="CDD" id="cd00777">
    <property type="entry name" value="AspRS_core"/>
    <property type="match status" value="1"/>
</dbReference>
<dbReference type="AlphaFoldDB" id="A0AAW2H6Z7"/>
<keyword evidence="4" id="KW-0067">ATP-binding</keyword>
<dbReference type="PRINTS" id="PR01042">
    <property type="entry name" value="TRNASYNTHASP"/>
</dbReference>
<comment type="caution">
    <text evidence="8">The sequence shown here is derived from an EMBL/GenBank/DDBJ whole genome shotgun (WGS) entry which is preliminary data.</text>
</comment>
<dbReference type="PROSITE" id="PS50862">
    <property type="entry name" value="AA_TRNA_LIGASE_II"/>
    <property type="match status" value="1"/>
</dbReference>
<dbReference type="InterPro" id="IPR006195">
    <property type="entry name" value="aa-tRNA-synth_II"/>
</dbReference>
<dbReference type="InterPro" id="IPR045864">
    <property type="entry name" value="aa-tRNA-synth_II/BPL/LPL"/>
</dbReference>
<evidence type="ECO:0000259" key="7">
    <source>
        <dbReference type="PROSITE" id="PS50862"/>
    </source>
</evidence>
<sequence>MVVIEGKVVKREESTINKNLDTGEIEILTNNIIIDNSSEVLPFSIATDDGVGEELRLKYRFLDLRREKMQHMLKFRSNVINFIRQKMLENDFTEVQTPILTGSSPEGARDFLVPSRKHPGSFYALPQAPQIFKQLLMVGGLNRYFQIAPCFRDEDARADRTAGEFYQLDFEMSFVTQEDVFRITEDVLYNLFSKFSTKQVTQAPFPIITYEESIRKYASDKPDLRNPIELFNATEVFKSSNFSLFANLINKGAQVNGIPAKNAGKESRSFFDKLNEWARKEKQGGLGYIIFDNEGAKGPIASKLTSEELNEIKKLGNLQSGDAVFFVCGKGKEFIRFSGIARNKIAEELNLFEKDVFKLCWITEFPLFEINDNGKLDFSHNPFSMPIGGKEALNEEDPLKIRAYQYDVVCNGVEICSGAIRNHRLDIMHKVFNMAGYSEEEVNKRFNALATAFKYGAPPHGGAAPGIDRILMLLLDSSNIRDVIAFPLNQSGEDILNNAPSLIEEERLKELGIKVDLLKECNKK</sequence>
<evidence type="ECO:0000256" key="6">
    <source>
        <dbReference type="ARBA" id="ARBA00023146"/>
    </source>
</evidence>
<evidence type="ECO:0000313" key="8">
    <source>
        <dbReference type="EMBL" id="KAL0265498.1"/>
    </source>
</evidence>
<proteinExistence type="inferred from homology"/>
<keyword evidence="3" id="KW-0547">Nucleotide-binding</keyword>
<keyword evidence="2" id="KW-0436">Ligase</keyword>
<dbReference type="Pfam" id="PF02938">
    <property type="entry name" value="GAD"/>
    <property type="match status" value="1"/>
</dbReference>
<dbReference type="InterPro" id="IPR002312">
    <property type="entry name" value="Asp/Asn-tRNA-synth_IIb"/>
</dbReference>
<dbReference type="PANTHER" id="PTHR22594:SF5">
    <property type="entry name" value="ASPARTATE--TRNA LIGASE, MITOCHONDRIAL"/>
    <property type="match status" value="1"/>
</dbReference>
<reference evidence="8" key="1">
    <citation type="journal article" date="2024" name="Gigascience">
        <title>Chromosome-level genome of the poultry shaft louse Menopon gallinae provides insight into the host-switching and adaptive evolution of parasitic lice.</title>
        <authorList>
            <person name="Xu Y."/>
            <person name="Ma L."/>
            <person name="Liu S."/>
            <person name="Liang Y."/>
            <person name="Liu Q."/>
            <person name="He Z."/>
            <person name="Tian L."/>
            <person name="Duan Y."/>
            <person name="Cai W."/>
            <person name="Li H."/>
            <person name="Song F."/>
        </authorList>
    </citation>
    <scope>NUCLEOTIDE SEQUENCE</scope>
    <source>
        <strain evidence="8">Cailab_2023a</strain>
    </source>
</reference>
<dbReference type="SUPFAM" id="SSF55261">
    <property type="entry name" value="GAD domain-like"/>
    <property type="match status" value="1"/>
</dbReference>
<accession>A0AAW2H6Z7</accession>
<dbReference type="GO" id="GO:0005737">
    <property type="term" value="C:cytoplasm"/>
    <property type="evidence" value="ECO:0007669"/>
    <property type="project" value="InterPro"/>
</dbReference>
<organism evidence="8">
    <name type="scientific">Menopon gallinae</name>
    <name type="common">poultry shaft louse</name>
    <dbReference type="NCBI Taxonomy" id="328185"/>
    <lineage>
        <taxon>Eukaryota</taxon>
        <taxon>Metazoa</taxon>
        <taxon>Ecdysozoa</taxon>
        <taxon>Arthropoda</taxon>
        <taxon>Hexapoda</taxon>
        <taxon>Insecta</taxon>
        <taxon>Pterygota</taxon>
        <taxon>Neoptera</taxon>
        <taxon>Paraneoptera</taxon>
        <taxon>Psocodea</taxon>
        <taxon>Troctomorpha</taxon>
        <taxon>Phthiraptera</taxon>
        <taxon>Amblycera</taxon>
        <taxon>Menoponidae</taxon>
        <taxon>Menopon</taxon>
    </lineage>
</organism>
<dbReference type="InterPro" id="IPR047090">
    <property type="entry name" value="AspRS_core"/>
</dbReference>
<dbReference type="Pfam" id="PF00152">
    <property type="entry name" value="tRNA-synt_2"/>
    <property type="match status" value="1"/>
</dbReference>
<evidence type="ECO:0000256" key="1">
    <source>
        <dbReference type="ARBA" id="ARBA00006303"/>
    </source>
</evidence>
<dbReference type="GO" id="GO:0006422">
    <property type="term" value="P:aspartyl-tRNA aminoacylation"/>
    <property type="evidence" value="ECO:0007669"/>
    <property type="project" value="TreeGrafter"/>
</dbReference>
<dbReference type="InterPro" id="IPR004364">
    <property type="entry name" value="Aa-tRNA-synt_II"/>
</dbReference>
<evidence type="ECO:0000256" key="5">
    <source>
        <dbReference type="ARBA" id="ARBA00022917"/>
    </source>
</evidence>
<dbReference type="GO" id="GO:0005524">
    <property type="term" value="F:ATP binding"/>
    <property type="evidence" value="ECO:0007669"/>
    <property type="project" value="UniProtKB-KW"/>
</dbReference>